<dbReference type="EMBL" id="AF528191">
    <property type="protein sequence ID" value="AAP59029.1"/>
    <property type="molecule type" value="Genomic_DNA"/>
</dbReference>
<accession>Q7X3H0</accession>
<reference evidence="1" key="1">
    <citation type="journal article" date="2003" name="Appl. Environ. Microbiol.">
        <title>Genes involved in the biosynthesis of photosynthetic pigments in the purple sulfur photosynthetic bacterium Thiocapsa roseopersicina.</title>
        <authorList>
            <person name="Kovacs A.T."/>
            <person name="Rakhely G."/>
            <person name="Kovacs K.L."/>
        </authorList>
    </citation>
    <scope>NUCLEOTIDE SEQUENCE</scope>
    <source>
        <strain evidence="1">BBS</strain>
    </source>
</reference>
<dbReference type="NCBIfam" id="TIGR03054">
    <property type="entry name" value="photo_alph_chp1"/>
    <property type="match status" value="1"/>
</dbReference>
<dbReference type="InterPro" id="IPR017495">
    <property type="entry name" value="PuhC"/>
</dbReference>
<protein>
    <submittedName>
        <fullName evidence="1">Hypothetical membrane protein</fullName>
    </submittedName>
</protein>
<sequence>MLIAVASLIGFTILAVAVARLIGFDPSQGPISPEVAVRDLSFVEVGQGDLAVYDAASGELLERLPPGEDGSSRVLRTLERERRMHSVAMDRPYRLSLRENGRFTLEDQTTDFFIDLRAFGPTNEASVGRFLSAPPSAQ</sequence>
<proteinExistence type="predicted"/>
<evidence type="ECO:0000313" key="1">
    <source>
        <dbReference type="EMBL" id="AAP59029.1"/>
    </source>
</evidence>
<organism evidence="1">
    <name type="scientific">Thiocapsa roseopersicina</name>
    <dbReference type="NCBI Taxonomy" id="1058"/>
    <lineage>
        <taxon>Bacteria</taxon>
        <taxon>Pseudomonadati</taxon>
        <taxon>Pseudomonadota</taxon>
        <taxon>Gammaproteobacteria</taxon>
        <taxon>Chromatiales</taxon>
        <taxon>Chromatiaceae</taxon>
        <taxon>Thiocapsa</taxon>
    </lineage>
</organism>
<dbReference type="AlphaFoldDB" id="Q7X3H0"/>
<name>Q7X3H0_THIRO</name>